<reference evidence="1 2" key="1">
    <citation type="submission" date="2016-07" db="EMBL/GenBank/DDBJ databases">
        <title>Draft genome of Scalindua rubra, obtained from a brine-seawater interface in the Red Sea, sheds light on salt adaptation in anammox bacteria.</title>
        <authorList>
            <person name="Speth D.R."/>
            <person name="Lagkouvardos I."/>
            <person name="Wang Y."/>
            <person name="Qian P.-Y."/>
            <person name="Dutilh B.E."/>
            <person name="Jetten M.S."/>
        </authorList>
    </citation>
    <scope>NUCLEOTIDE SEQUENCE [LARGE SCALE GENOMIC DNA]</scope>
    <source>
        <strain evidence="1">BSI-1</strain>
    </source>
</reference>
<dbReference type="EMBL" id="MAYW01000038">
    <property type="protein sequence ID" value="ODS33089.1"/>
    <property type="molecule type" value="Genomic_DNA"/>
</dbReference>
<name>A0A1E3XBV6_9BACT</name>
<protein>
    <submittedName>
        <fullName evidence="1">Uncharacterized protein</fullName>
    </submittedName>
</protein>
<gene>
    <name evidence="1" type="ORF">SCARUB_01788</name>
</gene>
<dbReference type="AlphaFoldDB" id="A0A1E3XBV6"/>
<comment type="caution">
    <text evidence="1">The sequence shown here is derived from an EMBL/GenBank/DDBJ whole genome shotgun (WGS) entry which is preliminary data.</text>
</comment>
<accession>A0A1E3XBV6</accession>
<sequence length="58" mass="6730">MRQGIATLRDEYITEDAFSMVDPFVVERAVRRLEKRGVKAALLVRIFSLEASFRERGE</sequence>
<evidence type="ECO:0000313" key="2">
    <source>
        <dbReference type="Proteomes" id="UP000094056"/>
    </source>
</evidence>
<organism evidence="1 2">
    <name type="scientific">Candidatus Scalindua rubra</name>
    <dbReference type="NCBI Taxonomy" id="1872076"/>
    <lineage>
        <taxon>Bacteria</taxon>
        <taxon>Pseudomonadati</taxon>
        <taxon>Planctomycetota</taxon>
        <taxon>Candidatus Brocadiia</taxon>
        <taxon>Candidatus Brocadiales</taxon>
        <taxon>Candidatus Scalinduaceae</taxon>
        <taxon>Candidatus Scalindua</taxon>
    </lineage>
</organism>
<evidence type="ECO:0000313" key="1">
    <source>
        <dbReference type="EMBL" id="ODS33089.1"/>
    </source>
</evidence>
<dbReference type="Proteomes" id="UP000094056">
    <property type="component" value="Unassembled WGS sequence"/>
</dbReference>
<proteinExistence type="predicted"/>